<evidence type="ECO:0000313" key="2">
    <source>
        <dbReference type="EMBL" id="SJZ68920.1"/>
    </source>
</evidence>
<feature type="signal peptide" evidence="1">
    <location>
        <begin position="1"/>
        <end position="22"/>
    </location>
</feature>
<dbReference type="InterPro" id="IPR025366">
    <property type="entry name" value="DUF4270"/>
</dbReference>
<dbReference type="RefSeq" id="WP_078736800.1">
    <property type="nucleotide sequence ID" value="NZ_FUXE01000007.1"/>
</dbReference>
<keyword evidence="3" id="KW-1185">Reference proteome</keyword>
<feature type="chain" id="PRO_5012052277" description="DUF4270 domain-containing protein" evidence="1">
    <location>
        <begin position="23"/>
        <end position="469"/>
    </location>
</feature>
<accession>A0A1T4MP85</accession>
<gene>
    <name evidence="2" type="ORF">SAMN02745171_00860</name>
</gene>
<dbReference type="OrthoDB" id="1110209at2"/>
<sequence length="469" mass="52154">MKTNLFKPLLTLISIGVSLLFAACNDRLSDVGLSLPSDQHIQTQSDTLLLSAKTIAVDSIYSRSTYTLLGQLSDPFFGNFRSSYITRLQHAPGFKLKHTPINGKIDSVALEVSYASWVGDSTTWAKVAVYEVKQPLPESRYSRDLTPYIKDAQLLGTHTYQAGNAKGYHTLKIPLDRELGERIHNASINSPISFDTQQNFEGQILRGLYVRSTTGSGCMLSVYNTTLVLYYTYRYEGPNQAGRDTVMNVVGTSRFTNTNQLYMLQQFENSNIDNLLVPNNDYAYVKSPQGVAMQLSLSAEDLQKAFGATLGDASRTRVINDAQLKLPVNVPSETQTVLNPPAYTLLIPKDSINSFFQNGYTELTHPDVSYLSTQYNINQRAYVFNNISSLITKHLELHSTRDANTGSIKLNAPLEIVILPVRRETLSGSKITANIMNYVFPSGARIQLESGGIRMGVISSSHKTYKRDR</sequence>
<dbReference type="Pfam" id="PF14092">
    <property type="entry name" value="DUF4270"/>
    <property type="match status" value="1"/>
</dbReference>
<dbReference type="AlphaFoldDB" id="A0A1T4MP85"/>
<evidence type="ECO:0000313" key="3">
    <source>
        <dbReference type="Proteomes" id="UP000190121"/>
    </source>
</evidence>
<protein>
    <recommendedName>
        <fullName evidence="4">DUF4270 domain-containing protein</fullName>
    </recommendedName>
</protein>
<reference evidence="3" key="1">
    <citation type="submission" date="2017-02" db="EMBL/GenBank/DDBJ databases">
        <authorList>
            <person name="Varghese N."/>
            <person name="Submissions S."/>
        </authorList>
    </citation>
    <scope>NUCLEOTIDE SEQUENCE [LARGE SCALE GENOMIC DNA]</scope>
    <source>
        <strain evidence="3">ATCC 51356</strain>
    </source>
</reference>
<dbReference type="PROSITE" id="PS51257">
    <property type="entry name" value="PROKAR_LIPOPROTEIN"/>
    <property type="match status" value="1"/>
</dbReference>
<evidence type="ECO:0008006" key="4">
    <source>
        <dbReference type="Google" id="ProtNLM"/>
    </source>
</evidence>
<name>A0A1T4MP85_9PORP</name>
<evidence type="ECO:0000256" key="1">
    <source>
        <dbReference type="SAM" id="SignalP"/>
    </source>
</evidence>
<dbReference type="STRING" id="29524.SAMN02745171_00860"/>
<keyword evidence="1" id="KW-0732">Signal</keyword>
<proteinExistence type="predicted"/>
<dbReference type="EMBL" id="FUXE01000007">
    <property type="protein sequence ID" value="SJZ68920.1"/>
    <property type="molecule type" value="Genomic_DNA"/>
</dbReference>
<organism evidence="2 3">
    <name type="scientific">Porphyromonas circumdentaria</name>
    <dbReference type="NCBI Taxonomy" id="29524"/>
    <lineage>
        <taxon>Bacteria</taxon>
        <taxon>Pseudomonadati</taxon>
        <taxon>Bacteroidota</taxon>
        <taxon>Bacteroidia</taxon>
        <taxon>Bacteroidales</taxon>
        <taxon>Porphyromonadaceae</taxon>
        <taxon>Porphyromonas</taxon>
    </lineage>
</organism>
<dbReference type="Proteomes" id="UP000190121">
    <property type="component" value="Unassembled WGS sequence"/>
</dbReference>